<keyword evidence="4" id="KW-0732">Signal</keyword>
<dbReference type="GO" id="GO:0004308">
    <property type="term" value="F:exo-alpha-sialidase activity"/>
    <property type="evidence" value="ECO:0007669"/>
    <property type="project" value="UniProtKB-EC"/>
</dbReference>
<comment type="caution">
    <text evidence="6">The sequence shown here is derived from an EMBL/GenBank/DDBJ whole genome shotgun (WGS) entry which is preliminary data.</text>
</comment>
<sequence>MEIKKIVTTLLLATCALLAEAQNSRHRTVLWKANENGIHAHFVYGLTVTAKGTILAFAEARITESKDDGAHHIVLKRSTDRGNTFSESRILLESKNGQSWTNPTIVQDKKTKELFLFYALNHQNVSTQVFYISSKDDGLSWSEATEITSLFAGNQHEWTFHLPGPGHGIQLKNKRLLVPVWHRKSISFAAKERKYGVNCIYSDDHGKTWQVGGDTPAGELNESQIVEQRNGDVMLIGRTYTGHEGAYQAKVVSRDKGLSWSSGMEYVKGLTGAVCDIGLVRYAMKPNVILVSQPADLKKRRDLTIRLSRDEGSTWPVKKLLQEGGSTYSDLAVLPDKNIICLYGHGGSKHMPDTVSLARFPLKWLLEK</sequence>
<dbReference type="PANTHER" id="PTHR10628">
    <property type="entry name" value="SIALIDASE"/>
    <property type="match status" value="1"/>
</dbReference>
<dbReference type="GO" id="GO:0005737">
    <property type="term" value="C:cytoplasm"/>
    <property type="evidence" value="ECO:0007669"/>
    <property type="project" value="TreeGrafter"/>
</dbReference>
<name>A0A512REX6_9BACT</name>
<comment type="catalytic activity">
    <reaction evidence="1">
        <text>Hydrolysis of alpha-(2-&gt;3)-, alpha-(2-&gt;6)-, alpha-(2-&gt;8)- glycosidic linkages of terminal sialic acid residues in oligosaccharides, glycoproteins, glycolipids, colominic acid and synthetic substrates.</text>
        <dbReference type="EC" id="3.2.1.18"/>
    </reaction>
</comment>
<comment type="similarity">
    <text evidence="2">Belongs to the glycosyl hydrolase 33 family.</text>
</comment>
<dbReference type="OrthoDB" id="7294637at2"/>
<organism evidence="6 7">
    <name type="scientific">Chitinophaga cymbidii</name>
    <dbReference type="NCBI Taxonomy" id="1096750"/>
    <lineage>
        <taxon>Bacteria</taxon>
        <taxon>Pseudomonadati</taxon>
        <taxon>Bacteroidota</taxon>
        <taxon>Chitinophagia</taxon>
        <taxon>Chitinophagales</taxon>
        <taxon>Chitinophagaceae</taxon>
        <taxon>Chitinophaga</taxon>
    </lineage>
</organism>
<reference evidence="6 7" key="1">
    <citation type="submission" date="2019-07" db="EMBL/GenBank/DDBJ databases">
        <title>Whole genome shotgun sequence of Chitinophaga cymbidii NBRC 109752.</title>
        <authorList>
            <person name="Hosoyama A."/>
            <person name="Uohara A."/>
            <person name="Ohji S."/>
            <person name="Ichikawa N."/>
        </authorList>
    </citation>
    <scope>NUCLEOTIDE SEQUENCE [LARGE SCALE GENOMIC DNA]</scope>
    <source>
        <strain evidence="6 7">NBRC 109752</strain>
    </source>
</reference>
<dbReference type="Pfam" id="PF13088">
    <property type="entry name" value="BNR_2"/>
    <property type="match status" value="1"/>
</dbReference>
<feature type="signal peptide" evidence="4">
    <location>
        <begin position="1"/>
        <end position="21"/>
    </location>
</feature>
<evidence type="ECO:0000313" key="6">
    <source>
        <dbReference type="EMBL" id="GEP94253.1"/>
    </source>
</evidence>
<accession>A0A512REX6</accession>
<protein>
    <recommendedName>
        <fullName evidence="3">exo-alpha-sialidase</fullName>
        <ecNumber evidence="3">3.2.1.18</ecNumber>
    </recommendedName>
</protein>
<dbReference type="EC" id="3.2.1.18" evidence="3"/>
<evidence type="ECO:0000256" key="4">
    <source>
        <dbReference type="SAM" id="SignalP"/>
    </source>
</evidence>
<evidence type="ECO:0000256" key="3">
    <source>
        <dbReference type="ARBA" id="ARBA00012733"/>
    </source>
</evidence>
<proteinExistence type="inferred from homology"/>
<evidence type="ECO:0000256" key="2">
    <source>
        <dbReference type="ARBA" id="ARBA00009348"/>
    </source>
</evidence>
<dbReference type="PANTHER" id="PTHR10628:SF30">
    <property type="entry name" value="EXO-ALPHA-SIALIDASE"/>
    <property type="match status" value="1"/>
</dbReference>
<feature type="chain" id="PRO_5022139695" description="exo-alpha-sialidase" evidence="4">
    <location>
        <begin position="22"/>
        <end position="368"/>
    </location>
</feature>
<feature type="domain" description="Sialidase" evidence="5">
    <location>
        <begin position="52"/>
        <end position="336"/>
    </location>
</feature>
<evidence type="ECO:0000313" key="7">
    <source>
        <dbReference type="Proteomes" id="UP000321436"/>
    </source>
</evidence>
<dbReference type="InterPro" id="IPR036278">
    <property type="entry name" value="Sialidase_sf"/>
</dbReference>
<evidence type="ECO:0000256" key="1">
    <source>
        <dbReference type="ARBA" id="ARBA00000427"/>
    </source>
</evidence>
<dbReference type="GO" id="GO:0009313">
    <property type="term" value="P:oligosaccharide catabolic process"/>
    <property type="evidence" value="ECO:0007669"/>
    <property type="project" value="TreeGrafter"/>
</dbReference>
<dbReference type="SUPFAM" id="SSF50939">
    <property type="entry name" value="Sialidases"/>
    <property type="match status" value="1"/>
</dbReference>
<dbReference type="CDD" id="cd15482">
    <property type="entry name" value="Sialidase_non-viral"/>
    <property type="match status" value="1"/>
</dbReference>
<gene>
    <name evidence="6" type="ORF">CCY01nite_05130</name>
</gene>
<dbReference type="InterPro" id="IPR011040">
    <property type="entry name" value="Sialidase"/>
</dbReference>
<dbReference type="GO" id="GO:0016020">
    <property type="term" value="C:membrane"/>
    <property type="evidence" value="ECO:0007669"/>
    <property type="project" value="TreeGrafter"/>
</dbReference>
<dbReference type="EMBL" id="BKAU01000001">
    <property type="protein sequence ID" value="GEP94253.1"/>
    <property type="molecule type" value="Genomic_DNA"/>
</dbReference>
<dbReference type="Gene3D" id="2.120.10.10">
    <property type="match status" value="1"/>
</dbReference>
<dbReference type="GO" id="GO:0006689">
    <property type="term" value="P:ganglioside catabolic process"/>
    <property type="evidence" value="ECO:0007669"/>
    <property type="project" value="TreeGrafter"/>
</dbReference>
<dbReference type="InterPro" id="IPR026856">
    <property type="entry name" value="Sialidase_fam"/>
</dbReference>
<dbReference type="RefSeq" id="WP_146857737.1">
    <property type="nucleotide sequence ID" value="NZ_BKAU01000001.1"/>
</dbReference>
<dbReference type="AlphaFoldDB" id="A0A512REX6"/>
<dbReference type="Proteomes" id="UP000321436">
    <property type="component" value="Unassembled WGS sequence"/>
</dbReference>
<keyword evidence="7" id="KW-1185">Reference proteome</keyword>
<evidence type="ECO:0000259" key="5">
    <source>
        <dbReference type="Pfam" id="PF13088"/>
    </source>
</evidence>